<dbReference type="Proteomes" id="UP001177023">
    <property type="component" value="Unassembled WGS sequence"/>
</dbReference>
<evidence type="ECO:0000313" key="1">
    <source>
        <dbReference type="EMBL" id="CAJ0570887.1"/>
    </source>
</evidence>
<keyword evidence="2" id="KW-1185">Reference proteome</keyword>
<evidence type="ECO:0000313" key="2">
    <source>
        <dbReference type="Proteomes" id="UP001177023"/>
    </source>
</evidence>
<protein>
    <submittedName>
        <fullName evidence="1">Uncharacterized protein</fullName>
    </submittedName>
</protein>
<dbReference type="EMBL" id="CATQJA010002498">
    <property type="protein sequence ID" value="CAJ0570887.1"/>
    <property type="molecule type" value="Genomic_DNA"/>
</dbReference>
<organism evidence="1 2">
    <name type="scientific">Mesorhabditis spiculigera</name>
    <dbReference type="NCBI Taxonomy" id="96644"/>
    <lineage>
        <taxon>Eukaryota</taxon>
        <taxon>Metazoa</taxon>
        <taxon>Ecdysozoa</taxon>
        <taxon>Nematoda</taxon>
        <taxon>Chromadorea</taxon>
        <taxon>Rhabditida</taxon>
        <taxon>Rhabditina</taxon>
        <taxon>Rhabditomorpha</taxon>
        <taxon>Rhabditoidea</taxon>
        <taxon>Rhabditidae</taxon>
        <taxon>Mesorhabditinae</taxon>
        <taxon>Mesorhabditis</taxon>
    </lineage>
</organism>
<proteinExistence type="predicted"/>
<comment type="caution">
    <text evidence="1">The sequence shown here is derived from an EMBL/GenBank/DDBJ whole genome shotgun (WGS) entry which is preliminary data.</text>
</comment>
<accession>A0AA36CMF0</accession>
<name>A0AA36CMF0_9BILA</name>
<dbReference type="AlphaFoldDB" id="A0AA36CMF0"/>
<gene>
    <name evidence="1" type="ORF">MSPICULIGERA_LOCUS9320</name>
</gene>
<sequence>MGATCGRDTINRLPLILFATFIDYGHFESPDSLARKLQCFKSNGYYQLQLQGNDIEKGKLGGFLCDVDDFLVKNKGILLNLIEKALAKKMGAGNEDLRAISIQKPASWEKGPEAVAYQEPH</sequence>
<feature type="non-terminal residue" evidence="1">
    <location>
        <position position="121"/>
    </location>
</feature>
<reference evidence="1" key="1">
    <citation type="submission" date="2023-06" db="EMBL/GenBank/DDBJ databases">
        <authorList>
            <person name="Delattre M."/>
        </authorList>
    </citation>
    <scope>NUCLEOTIDE SEQUENCE</scope>
    <source>
        <strain evidence="1">AF72</strain>
    </source>
</reference>